<comment type="caution">
    <text evidence="1">The sequence shown here is derived from an EMBL/GenBank/DDBJ whole genome shotgun (WGS) entry which is preliminary data.</text>
</comment>
<dbReference type="AlphaFoldDB" id="A0A0W0SW41"/>
<gene>
    <name evidence="1" type="ORF">Ldro_1024</name>
</gene>
<dbReference type="PATRIC" id="fig|1212489.4.peg.1079"/>
<keyword evidence="2" id="KW-1185">Reference proteome</keyword>
<evidence type="ECO:0000313" key="1">
    <source>
        <dbReference type="EMBL" id="KTC87405.1"/>
    </source>
</evidence>
<dbReference type="EMBL" id="LNXY01000020">
    <property type="protein sequence ID" value="KTC87405.1"/>
    <property type="molecule type" value="Genomic_DNA"/>
</dbReference>
<sequence length="298" mass="33504">MTNPGSMRRNNLNALQDFKFIDIHYHASPDLYIRRFDAIETGRQYQSLGGAVVLKSHVGATSVQATLAQAQGLPVFPSVVLNQLAGGIDYRVIMRALAEYQPQIPTKLIVDFPTLTGRKYQSKLERQLSHEYLSSHSLASETLFDSHHQLKKKVIDILKMAADYPIVLSTGHASKEEINCLIDACLQHQVRTLLLNQPANPLSGLKANDLKDLAKHSFVWIEQTALTYLLGYQTKEDMVKVLSELPRVIYSSDLGQPNQMNISAWLEYSSALFNEINLTSVRQEKLWRTNALELLSLG</sequence>
<evidence type="ECO:0008006" key="3">
    <source>
        <dbReference type="Google" id="ProtNLM"/>
    </source>
</evidence>
<dbReference type="RefSeq" id="WP_238583973.1">
    <property type="nucleotide sequence ID" value="NZ_CAAAIU010000007.1"/>
</dbReference>
<reference evidence="1 2" key="1">
    <citation type="submission" date="2015-11" db="EMBL/GenBank/DDBJ databases">
        <title>Genomic analysis of 38 Legionella species identifies large and diverse effector repertoires.</title>
        <authorList>
            <person name="Burstein D."/>
            <person name="Amaro F."/>
            <person name="Zusman T."/>
            <person name="Lifshitz Z."/>
            <person name="Cohen O."/>
            <person name="Gilbert J.A."/>
            <person name="Pupko T."/>
            <person name="Shuman H.A."/>
            <person name="Segal G."/>
        </authorList>
    </citation>
    <scope>NUCLEOTIDE SEQUENCE [LARGE SCALE GENOMIC DNA]</scope>
    <source>
        <strain evidence="1 2">ATCC 700990</strain>
    </source>
</reference>
<evidence type="ECO:0000313" key="2">
    <source>
        <dbReference type="Proteomes" id="UP000054736"/>
    </source>
</evidence>
<accession>A0A0W0SW41</accession>
<dbReference type="InterPro" id="IPR046249">
    <property type="entry name" value="DUF6282"/>
</dbReference>
<dbReference type="STRING" id="1212489.Ldro_1024"/>
<dbReference type="PIRSF" id="PIRSF021898">
    <property type="entry name" value="UCP021898"/>
    <property type="match status" value="1"/>
</dbReference>
<dbReference type="Pfam" id="PF19799">
    <property type="entry name" value="DUF6282"/>
    <property type="match status" value="1"/>
</dbReference>
<organism evidence="1 2">
    <name type="scientific">Legionella drozanskii LLAP-1</name>
    <dbReference type="NCBI Taxonomy" id="1212489"/>
    <lineage>
        <taxon>Bacteria</taxon>
        <taxon>Pseudomonadati</taxon>
        <taxon>Pseudomonadota</taxon>
        <taxon>Gammaproteobacteria</taxon>
        <taxon>Legionellales</taxon>
        <taxon>Legionellaceae</taxon>
        <taxon>Legionella</taxon>
    </lineage>
</organism>
<proteinExistence type="predicted"/>
<dbReference type="Proteomes" id="UP000054736">
    <property type="component" value="Unassembled WGS sequence"/>
</dbReference>
<dbReference type="InterPro" id="IPR016797">
    <property type="entry name" value="UCP021898"/>
</dbReference>
<protein>
    <recommendedName>
        <fullName evidence="3">Amidohydrolase</fullName>
    </recommendedName>
</protein>
<dbReference type="Gene3D" id="3.20.20.140">
    <property type="entry name" value="Metal-dependent hydrolases"/>
    <property type="match status" value="1"/>
</dbReference>
<name>A0A0W0SW41_9GAMM</name>